<feature type="region of interest" description="Disordered" evidence="1">
    <location>
        <begin position="213"/>
        <end position="237"/>
    </location>
</feature>
<protein>
    <submittedName>
        <fullName evidence="2">Octopamine receptor</fullName>
    </submittedName>
</protein>
<evidence type="ECO:0000313" key="2">
    <source>
        <dbReference type="EMBL" id="GIY67162.1"/>
    </source>
</evidence>
<accession>A0AAV4VA46</accession>
<reference evidence="2 3" key="1">
    <citation type="submission" date="2021-06" db="EMBL/GenBank/DDBJ databases">
        <title>Caerostris extrusa draft genome.</title>
        <authorList>
            <person name="Kono N."/>
            <person name="Arakawa K."/>
        </authorList>
    </citation>
    <scope>NUCLEOTIDE SEQUENCE [LARGE SCALE GENOMIC DNA]</scope>
</reference>
<proteinExistence type="predicted"/>
<dbReference type="EMBL" id="BPLR01014206">
    <property type="protein sequence ID" value="GIY67162.1"/>
    <property type="molecule type" value="Genomic_DNA"/>
</dbReference>
<name>A0AAV4VA46_CAEEX</name>
<dbReference type="AlphaFoldDB" id="A0AAV4VA46"/>
<evidence type="ECO:0000256" key="1">
    <source>
        <dbReference type="SAM" id="MobiDB-lite"/>
    </source>
</evidence>
<organism evidence="2 3">
    <name type="scientific">Caerostris extrusa</name>
    <name type="common">Bark spider</name>
    <name type="synonym">Caerostris bankana</name>
    <dbReference type="NCBI Taxonomy" id="172846"/>
    <lineage>
        <taxon>Eukaryota</taxon>
        <taxon>Metazoa</taxon>
        <taxon>Ecdysozoa</taxon>
        <taxon>Arthropoda</taxon>
        <taxon>Chelicerata</taxon>
        <taxon>Arachnida</taxon>
        <taxon>Araneae</taxon>
        <taxon>Araneomorphae</taxon>
        <taxon>Entelegynae</taxon>
        <taxon>Araneoidea</taxon>
        <taxon>Araneidae</taxon>
        <taxon>Caerostris</taxon>
    </lineage>
</organism>
<comment type="caution">
    <text evidence="2">The sequence shown here is derived from an EMBL/GenBank/DDBJ whole genome shotgun (WGS) entry which is preliminary data.</text>
</comment>
<keyword evidence="2" id="KW-0675">Receptor</keyword>
<keyword evidence="3" id="KW-1185">Reference proteome</keyword>
<dbReference type="Proteomes" id="UP001054945">
    <property type="component" value="Unassembled WGS sequence"/>
</dbReference>
<gene>
    <name evidence="2" type="primary">OAR_2</name>
    <name evidence="2" type="ORF">CEXT_753491</name>
</gene>
<evidence type="ECO:0000313" key="3">
    <source>
        <dbReference type="Proteomes" id="UP001054945"/>
    </source>
</evidence>
<feature type="compositionally biased region" description="Basic and acidic residues" evidence="1">
    <location>
        <begin position="221"/>
        <end position="237"/>
    </location>
</feature>
<sequence>MMARGYEKRRFMASINMLILYGMRWAKSECTTAVRFRTAVRIRIIRRTTEVDFQLKARVFWDSVTAVIHKQCLRFKLFHHGGSSRHSEHVEIILKEDVVEADNTTTDPFKDYPMSPEAVSTAVILAIIILRDHHRQRARHHIRLHLSPLQNVQNMFIVSLSVADITVAVLVRPMNIATPSCPSGSWDCPSARCGSRATSLCCTASYPAPLRHRPRQVLGDPRSHQLRQQETRRGCSS</sequence>